<dbReference type="CDD" id="cd00438">
    <property type="entry name" value="cupin_RmlC"/>
    <property type="match status" value="1"/>
</dbReference>
<name>A0A258DAG3_CAUVI</name>
<comment type="function">
    <text evidence="2 7">Catalyzes the epimerization of the C3' and C5'positions of dTDP-6-deoxy-D-xylo-4-hexulose, forming dTDP-6-deoxy-L-lyxo-4-hexulose.</text>
</comment>
<feature type="active site" description="Proton acceptor" evidence="5">
    <location>
        <position position="63"/>
    </location>
</feature>
<proteinExistence type="inferred from homology"/>
<dbReference type="Gene3D" id="2.60.120.10">
    <property type="entry name" value="Jelly Rolls"/>
    <property type="match status" value="1"/>
</dbReference>
<dbReference type="GO" id="GO:0019305">
    <property type="term" value="P:dTDP-rhamnose biosynthetic process"/>
    <property type="evidence" value="ECO:0007669"/>
    <property type="project" value="UniProtKB-UniRule"/>
</dbReference>
<comment type="similarity">
    <text evidence="7">Belongs to the dTDP-4-dehydrorhamnose 3,5-epimerase family.</text>
</comment>
<dbReference type="GO" id="GO:0008830">
    <property type="term" value="F:dTDP-4-dehydrorhamnose 3,5-epimerase activity"/>
    <property type="evidence" value="ECO:0007669"/>
    <property type="project" value="UniProtKB-UniRule"/>
</dbReference>
<dbReference type="InterPro" id="IPR011051">
    <property type="entry name" value="RmlC_Cupin_sf"/>
</dbReference>
<dbReference type="PANTHER" id="PTHR21047">
    <property type="entry name" value="DTDP-6-DEOXY-D-GLUCOSE-3,5 EPIMERASE"/>
    <property type="match status" value="1"/>
</dbReference>
<evidence type="ECO:0000256" key="7">
    <source>
        <dbReference type="RuleBase" id="RU364069"/>
    </source>
</evidence>
<dbReference type="GO" id="GO:0005829">
    <property type="term" value="C:cytosol"/>
    <property type="evidence" value="ECO:0007669"/>
    <property type="project" value="TreeGrafter"/>
</dbReference>
<evidence type="ECO:0000256" key="4">
    <source>
        <dbReference type="ARBA" id="ARBA00019595"/>
    </source>
</evidence>
<comment type="catalytic activity">
    <reaction evidence="1 7">
        <text>dTDP-4-dehydro-6-deoxy-alpha-D-glucose = dTDP-4-dehydro-beta-L-rhamnose</text>
        <dbReference type="Rhea" id="RHEA:16969"/>
        <dbReference type="ChEBI" id="CHEBI:57649"/>
        <dbReference type="ChEBI" id="CHEBI:62830"/>
        <dbReference type="EC" id="5.1.3.13"/>
    </reaction>
</comment>
<dbReference type="GO" id="GO:0000271">
    <property type="term" value="P:polysaccharide biosynthetic process"/>
    <property type="evidence" value="ECO:0007669"/>
    <property type="project" value="TreeGrafter"/>
</dbReference>
<dbReference type="UniPathway" id="UPA00124"/>
<keyword evidence="7" id="KW-0413">Isomerase</keyword>
<evidence type="ECO:0000313" key="9">
    <source>
        <dbReference type="Proteomes" id="UP000215616"/>
    </source>
</evidence>
<comment type="subunit">
    <text evidence="7">Homodimer.</text>
</comment>
<protein>
    <recommendedName>
        <fullName evidence="4 7">dTDP-4-dehydrorhamnose 3,5-epimerase</fullName>
        <ecNumber evidence="3 7">5.1.3.13</ecNumber>
    </recommendedName>
    <alternativeName>
        <fullName evidence="7">Thymidine diphospho-4-keto-rhamnose 3,5-epimerase</fullName>
    </alternativeName>
</protein>
<dbReference type="NCBIfam" id="TIGR01221">
    <property type="entry name" value="rmlC"/>
    <property type="match status" value="1"/>
</dbReference>
<comment type="caution">
    <text evidence="8">The sequence shown here is derived from an EMBL/GenBank/DDBJ whole genome shotgun (WGS) entry which is preliminary data.</text>
</comment>
<feature type="site" description="Participates in a stacking interaction with the thymidine ring of dTDP-4-oxo-6-deoxyglucose" evidence="6">
    <location>
        <position position="139"/>
    </location>
</feature>
<dbReference type="AlphaFoldDB" id="A0A258DAG3"/>
<dbReference type="Pfam" id="PF00908">
    <property type="entry name" value="dTDP_sugar_isom"/>
    <property type="match status" value="1"/>
</dbReference>
<evidence type="ECO:0000256" key="2">
    <source>
        <dbReference type="ARBA" id="ARBA00001997"/>
    </source>
</evidence>
<dbReference type="InterPro" id="IPR014710">
    <property type="entry name" value="RmlC-like_jellyroll"/>
</dbReference>
<dbReference type="EMBL" id="NCDQ01000080">
    <property type="protein sequence ID" value="OYX04392.1"/>
    <property type="molecule type" value="Genomic_DNA"/>
</dbReference>
<gene>
    <name evidence="8" type="ORF">B7Z12_06700</name>
</gene>
<evidence type="ECO:0000313" key="8">
    <source>
        <dbReference type="EMBL" id="OYX04392.1"/>
    </source>
</evidence>
<evidence type="ECO:0000256" key="1">
    <source>
        <dbReference type="ARBA" id="ARBA00001298"/>
    </source>
</evidence>
<dbReference type="Proteomes" id="UP000215616">
    <property type="component" value="Unassembled WGS sequence"/>
</dbReference>
<organism evidence="8 9">
    <name type="scientific">Caulobacter vibrioides</name>
    <name type="common">Caulobacter crescentus</name>
    <dbReference type="NCBI Taxonomy" id="155892"/>
    <lineage>
        <taxon>Bacteria</taxon>
        <taxon>Pseudomonadati</taxon>
        <taxon>Pseudomonadota</taxon>
        <taxon>Alphaproteobacteria</taxon>
        <taxon>Caulobacterales</taxon>
        <taxon>Caulobacteraceae</taxon>
        <taxon>Caulobacter</taxon>
    </lineage>
</organism>
<comment type="pathway">
    <text evidence="7">Carbohydrate biosynthesis; dTDP-L-rhamnose biosynthesis.</text>
</comment>
<dbReference type="InterPro" id="IPR000888">
    <property type="entry name" value="RmlC-like"/>
</dbReference>
<dbReference type="SUPFAM" id="SSF51182">
    <property type="entry name" value="RmlC-like cupins"/>
    <property type="match status" value="1"/>
</dbReference>
<evidence type="ECO:0000256" key="5">
    <source>
        <dbReference type="PIRSR" id="PIRSR600888-1"/>
    </source>
</evidence>
<evidence type="ECO:0000256" key="3">
    <source>
        <dbReference type="ARBA" id="ARBA00012098"/>
    </source>
</evidence>
<dbReference type="PANTHER" id="PTHR21047:SF2">
    <property type="entry name" value="THYMIDINE DIPHOSPHO-4-KETO-RHAMNOSE 3,5-EPIMERASE"/>
    <property type="match status" value="1"/>
</dbReference>
<evidence type="ECO:0000256" key="6">
    <source>
        <dbReference type="PIRSR" id="PIRSR600888-3"/>
    </source>
</evidence>
<accession>A0A258DAG3</accession>
<dbReference type="EC" id="5.1.3.13" evidence="3 7"/>
<feature type="active site" description="Proton donor" evidence="5">
    <location>
        <position position="133"/>
    </location>
</feature>
<sequence>MTLVTPQAVPDVLLIEPKKFGDERGFFSETYNAKVLAEAGFAALFVQDNHSRSPAKGTVRGLHFQAPPFAQDKLLRVTRGAILDVAVDIRKGSPTYGQSVAVELSAENWRQLLVPKGFAHGFQTLTEDCEVLYKVTDYYAPASEAGLLWNDPALGIAWPGIEPVINARDAAWPALADFKTPFA</sequence>
<reference evidence="8 9" key="1">
    <citation type="submission" date="2017-03" db="EMBL/GenBank/DDBJ databases">
        <title>Lifting the veil on microbial sulfur biogeochemistry in mining wastewaters.</title>
        <authorList>
            <person name="Kantor R.S."/>
            <person name="Colenbrander Nelson T."/>
            <person name="Marshall S."/>
            <person name="Bennett D."/>
            <person name="Apte S."/>
            <person name="Camacho D."/>
            <person name="Thomas B.C."/>
            <person name="Warren L.A."/>
            <person name="Banfield J.F."/>
        </authorList>
    </citation>
    <scope>NUCLEOTIDE SEQUENCE [LARGE SCALE GENOMIC DNA]</scope>
    <source>
        <strain evidence="8">32-67-7</strain>
    </source>
</reference>